<evidence type="ECO:0000256" key="1">
    <source>
        <dbReference type="ARBA" id="ARBA00001946"/>
    </source>
</evidence>
<dbReference type="InterPro" id="IPR005843">
    <property type="entry name" value="A-D-PHexomutase_C"/>
</dbReference>
<evidence type="ECO:0000256" key="4">
    <source>
        <dbReference type="ARBA" id="ARBA00022723"/>
    </source>
</evidence>
<keyword evidence="4 7" id="KW-0479">Metal-binding</keyword>
<protein>
    <submittedName>
        <fullName evidence="12">Phosphoglucosamine mutase</fullName>
    </submittedName>
</protein>
<proteinExistence type="inferred from homology"/>
<evidence type="ECO:0000259" key="10">
    <source>
        <dbReference type="Pfam" id="PF02879"/>
    </source>
</evidence>
<dbReference type="InterPro" id="IPR005844">
    <property type="entry name" value="A-D-PHexomutase_a/b/a-I"/>
</dbReference>
<dbReference type="GO" id="GO:0005975">
    <property type="term" value="P:carbohydrate metabolic process"/>
    <property type="evidence" value="ECO:0007669"/>
    <property type="project" value="InterPro"/>
</dbReference>
<keyword evidence="5 7" id="KW-0460">Magnesium</keyword>
<dbReference type="Pfam" id="PF00408">
    <property type="entry name" value="PGM_PMM_IV"/>
    <property type="match status" value="1"/>
</dbReference>
<dbReference type="InterPro" id="IPR005846">
    <property type="entry name" value="A-D-PHexomutase_a/b/a-III"/>
</dbReference>
<organism evidence="12 13">
    <name type="scientific">Candidatus Nomurabacteria bacterium CG22_combo_CG10-13_8_21_14_all_32_8</name>
    <dbReference type="NCBI Taxonomy" id="1974732"/>
    <lineage>
        <taxon>Bacteria</taxon>
        <taxon>Candidatus Nomuraibacteriota</taxon>
    </lineage>
</organism>
<evidence type="ECO:0000259" key="9">
    <source>
        <dbReference type="Pfam" id="PF02878"/>
    </source>
</evidence>
<evidence type="ECO:0000256" key="2">
    <source>
        <dbReference type="ARBA" id="ARBA00010231"/>
    </source>
</evidence>
<dbReference type="InterPro" id="IPR016066">
    <property type="entry name" value="A-D-PHexomutase_CS"/>
</dbReference>
<dbReference type="GO" id="GO:0000287">
    <property type="term" value="F:magnesium ion binding"/>
    <property type="evidence" value="ECO:0007669"/>
    <property type="project" value="InterPro"/>
</dbReference>
<comment type="cofactor">
    <cofactor evidence="1">
        <name>Mg(2+)</name>
        <dbReference type="ChEBI" id="CHEBI:18420"/>
    </cofactor>
</comment>
<evidence type="ECO:0000259" key="8">
    <source>
        <dbReference type="Pfam" id="PF00408"/>
    </source>
</evidence>
<reference evidence="12 13" key="1">
    <citation type="submission" date="2017-09" db="EMBL/GenBank/DDBJ databases">
        <title>Depth-based differentiation of microbial function through sediment-hosted aquifers and enrichment of novel symbionts in the deep terrestrial subsurface.</title>
        <authorList>
            <person name="Probst A.J."/>
            <person name="Ladd B."/>
            <person name="Jarett J.K."/>
            <person name="Geller-Mcgrath D.E."/>
            <person name="Sieber C.M."/>
            <person name="Emerson J.B."/>
            <person name="Anantharaman K."/>
            <person name="Thomas B.C."/>
            <person name="Malmstrom R."/>
            <person name="Stieglmeier M."/>
            <person name="Klingl A."/>
            <person name="Woyke T."/>
            <person name="Ryan C.M."/>
            <person name="Banfield J.F."/>
        </authorList>
    </citation>
    <scope>NUCLEOTIDE SEQUENCE [LARGE SCALE GENOMIC DNA]</scope>
    <source>
        <strain evidence="12">CG22_combo_CG10-13_8_21_14_all_32_8</strain>
    </source>
</reference>
<evidence type="ECO:0000313" key="13">
    <source>
        <dbReference type="Proteomes" id="UP000229176"/>
    </source>
</evidence>
<dbReference type="InterPro" id="IPR016055">
    <property type="entry name" value="A-D-PHexomutase_a/b/a-I/II/III"/>
</dbReference>
<feature type="domain" description="Alpha-D-phosphohexomutase alpha/beta/alpha" evidence="10">
    <location>
        <begin position="162"/>
        <end position="261"/>
    </location>
</feature>
<keyword evidence="6" id="KW-0413">Isomerase</keyword>
<evidence type="ECO:0000256" key="3">
    <source>
        <dbReference type="ARBA" id="ARBA00022553"/>
    </source>
</evidence>
<dbReference type="Pfam" id="PF02878">
    <property type="entry name" value="PGM_PMM_I"/>
    <property type="match status" value="1"/>
</dbReference>
<evidence type="ECO:0000256" key="7">
    <source>
        <dbReference type="RuleBase" id="RU004326"/>
    </source>
</evidence>
<gene>
    <name evidence="12" type="primary">glmM</name>
    <name evidence="12" type="ORF">COW91_00600</name>
</gene>
<dbReference type="AlphaFoldDB" id="A0A2H0CGZ2"/>
<dbReference type="SUPFAM" id="SSF55957">
    <property type="entry name" value="Phosphoglucomutase, C-terminal domain"/>
    <property type="match status" value="1"/>
</dbReference>
<comment type="similarity">
    <text evidence="2 7">Belongs to the phosphohexose mutase family.</text>
</comment>
<dbReference type="EMBL" id="PCTI01000009">
    <property type="protein sequence ID" value="PIP69205.1"/>
    <property type="molecule type" value="Genomic_DNA"/>
</dbReference>
<evidence type="ECO:0000256" key="5">
    <source>
        <dbReference type="ARBA" id="ARBA00022842"/>
    </source>
</evidence>
<feature type="domain" description="Alpha-D-phosphohexomutase alpha/beta/alpha" evidence="11">
    <location>
        <begin position="269"/>
        <end position="373"/>
    </location>
</feature>
<dbReference type="PANTHER" id="PTHR43771:SF1">
    <property type="entry name" value="PHOSPHOMANNOMUTASE"/>
    <property type="match status" value="1"/>
</dbReference>
<dbReference type="InterPro" id="IPR005845">
    <property type="entry name" value="A-D-PHexomutase_a/b/a-II"/>
</dbReference>
<dbReference type="PANTHER" id="PTHR43771">
    <property type="entry name" value="PHOSPHOMANNOMUTASE"/>
    <property type="match status" value="1"/>
</dbReference>
<comment type="caution">
    <text evidence="12">The sequence shown here is derived from an EMBL/GenBank/DDBJ whole genome shotgun (WGS) entry which is preliminary data.</text>
</comment>
<evidence type="ECO:0000313" key="12">
    <source>
        <dbReference type="EMBL" id="PIP69205.1"/>
    </source>
</evidence>
<dbReference type="InterPro" id="IPR036900">
    <property type="entry name" value="A-D-PHexomutase_C_sf"/>
</dbReference>
<dbReference type="Proteomes" id="UP000229176">
    <property type="component" value="Unassembled WGS sequence"/>
</dbReference>
<name>A0A2H0CGZ2_9BACT</name>
<dbReference type="Pfam" id="PF02879">
    <property type="entry name" value="PGM_PMM_II"/>
    <property type="match status" value="1"/>
</dbReference>
<dbReference type="Gene3D" id="3.40.120.10">
    <property type="entry name" value="Alpha-D-Glucose-1,6-Bisphosphate, subunit A, domain 3"/>
    <property type="match status" value="3"/>
</dbReference>
<accession>A0A2H0CGZ2</accession>
<keyword evidence="3" id="KW-0597">Phosphoprotein</keyword>
<evidence type="ECO:0000259" key="11">
    <source>
        <dbReference type="Pfam" id="PF02880"/>
    </source>
</evidence>
<dbReference type="NCBIfam" id="TIGR03990">
    <property type="entry name" value="Arch_GlmM"/>
    <property type="match status" value="1"/>
</dbReference>
<dbReference type="InterPro" id="IPR024086">
    <property type="entry name" value="GlmM_arc-type"/>
</dbReference>
<feature type="domain" description="Alpha-D-phosphohexomutase C-terminal" evidence="8">
    <location>
        <begin position="400"/>
        <end position="450"/>
    </location>
</feature>
<feature type="domain" description="Alpha-D-phosphohexomutase alpha/beta/alpha" evidence="9">
    <location>
        <begin position="10"/>
        <end position="139"/>
    </location>
</feature>
<dbReference type="GO" id="GO:0008966">
    <property type="term" value="F:phosphoglucosamine mutase activity"/>
    <property type="evidence" value="ECO:0007669"/>
    <property type="project" value="InterPro"/>
</dbReference>
<dbReference type="PROSITE" id="PS00710">
    <property type="entry name" value="PGM_PMM"/>
    <property type="match status" value="1"/>
</dbReference>
<dbReference type="SUPFAM" id="SSF53738">
    <property type="entry name" value="Phosphoglucomutase, first 3 domains"/>
    <property type="match status" value="3"/>
</dbReference>
<dbReference type="PRINTS" id="PR00509">
    <property type="entry name" value="PGMPMM"/>
</dbReference>
<evidence type="ECO:0000256" key="6">
    <source>
        <dbReference type="ARBA" id="ARBA00023235"/>
    </source>
</evidence>
<dbReference type="InterPro" id="IPR005841">
    <property type="entry name" value="Alpha-D-phosphohexomutase_SF"/>
</dbReference>
<dbReference type="Pfam" id="PF02880">
    <property type="entry name" value="PGM_PMM_III"/>
    <property type="match status" value="1"/>
</dbReference>
<sequence length="458" mass="51591">MCMPIKPELNVSGYRGIWKQTLTDEIVAKYTQAFFLFTKDDSGKKNPTILIGRDGRESGEDIKKVIIKELENLGTNIIDGDIMPTPTVLFSVRKHKYDGAIIITASHNPIEYNGLKFVNNKALFTIKEEVEKIKKYYENPIREDSHSDKKSTFIQNYNFSKEHADHILKYINVEAIRTRKFKVAVDMINASACVIDPYLFEKLGIELIPLNNIPNGKFGHKPEPLKENLSDIEKLAKTSGANLGFVHDPDADRLVVVNEKGEVISEEYSLALGIENILSKNKNQTIVINLSTSQMSADIAKKYGSKCIRSKIGEGYVVKKMLSNNAIIGGEGNGGVIYPTINTVRDSFTGLSLILELLAERNQTVTECITTLPKYFIKKDKWPIIGKNLSEIYSKLKSHFKDVKTDEQDGLRLDFSDSSWLHLRPSNTEPIIRLFGEAKDKKTIEALFNEAKLTLQAK</sequence>
<dbReference type="Gene3D" id="3.30.310.50">
    <property type="entry name" value="Alpha-D-phosphohexomutase, C-terminal domain"/>
    <property type="match status" value="1"/>
</dbReference>